<reference evidence="1 2" key="1">
    <citation type="submission" date="2024-10" db="EMBL/GenBank/DDBJ databases">
        <title>Updated reference genomes for cyclostephanoid diatoms.</title>
        <authorList>
            <person name="Roberts W.R."/>
            <person name="Alverson A.J."/>
        </authorList>
    </citation>
    <scope>NUCLEOTIDE SEQUENCE [LARGE SCALE GENOMIC DNA]</scope>
    <source>
        <strain evidence="1 2">AJA228-03</strain>
    </source>
</reference>
<accession>A0ABD3RZY6</accession>
<gene>
    <name evidence="1" type="ORF">ACHAXA_002417</name>
</gene>
<sequence>MSMIRQHNHLHPCQHGLELHCQQHKGACMSGAKVCWEGGGLAPGDIDSSYQTGAPPILIYLLSKKCMQALFGSSCTWHACL</sequence>
<proteinExistence type="predicted"/>
<keyword evidence="2" id="KW-1185">Reference proteome</keyword>
<organism evidence="1 2">
    <name type="scientific">Cyclostephanos tholiformis</name>
    <dbReference type="NCBI Taxonomy" id="382380"/>
    <lineage>
        <taxon>Eukaryota</taxon>
        <taxon>Sar</taxon>
        <taxon>Stramenopiles</taxon>
        <taxon>Ochrophyta</taxon>
        <taxon>Bacillariophyta</taxon>
        <taxon>Coscinodiscophyceae</taxon>
        <taxon>Thalassiosirophycidae</taxon>
        <taxon>Stephanodiscales</taxon>
        <taxon>Stephanodiscaceae</taxon>
        <taxon>Cyclostephanos</taxon>
    </lineage>
</organism>
<protein>
    <submittedName>
        <fullName evidence="1">Uncharacterized protein</fullName>
    </submittedName>
</protein>
<evidence type="ECO:0000313" key="1">
    <source>
        <dbReference type="EMBL" id="KAL3817773.1"/>
    </source>
</evidence>
<name>A0ABD3RZY6_9STRA</name>
<dbReference type="EMBL" id="JALLPB020000092">
    <property type="protein sequence ID" value="KAL3817773.1"/>
    <property type="molecule type" value="Genomic_DNA"/>
</dbReference>
<dbReference type="AlphaFoldDB" id="A0ABD3RZY6"/>
<comment type="caution">
    <text evidence="1">The sequence shown here is derived from an EMBL/GenBank/DDBJ whole genome shotgun (WGS) entry which is preliminary data.</text>
</comment>
<evidence type="ECO:0000313" key="2">
    <source>
        <dbReference type="Proteomes" id="UP001530377"/>
    </source>
</evidence>
<dbReference type="Proteomes" id="UP001530377">
    <property type="component" value="Unassembled WGS sequence"/>
</dbReference>